<evidence type="ECO:0000313" key="2">
    <source>
        <dbReference type="Proteomes" id="UP000056502"/>
    </source>
</evidence>
<protein>
    <submittedName>
        <fullName evidence="1">Uncharacterized protein</fullName>
    </submittedName>
</protein>
<dbReference type="Proteomes" id="UP000056502">
    <property type="component" value="Chromosome II"/>
</dbReference>
<dbReference type="EMBL" id="CP012604">
    <property type="protein sequence ID" value="ALE41733.1"/>
    <property type="molecule type" value="Genomic_DNA"/>
</dbReference>
<accession>A0A0M4MY70</accession>
<organism evidence="1">
    <name type="scientific">Leptospira interrogans serovar Hardjo str. Norma</name>
    <dbReference type="NCBI Taxonomy" id="1279460"/>
    <lineage>
        <taxon>Bacteria</taxon>
        <taxon>Pseudomonadati</taxon>
        <taxon>Spirochaetota</taxon>
        <taxon>Spirochaetia</taxon>
        <taxon>Leptospirales</taxon>
        <taxon>Leptospiraceae</taxon>
        <taxon>Leptospira</taxon>
    </lineage>
</organism>
<dbReference type="AntiFam" id="ANF00051">
    <property type="entry name" value="Translation of DNA tandem repeat"/>
</dbReference>
<dbReference type="PATRIC" id="fig|1279460.3.peg.4706"/>
<evidence type="ECO:0000313" key="1">
    <source>
        <dbReference type="EMBL" id="ALE41733.1"/>
    </source>
</evidence>
<sequence length="46" mass="5416">MWELPQITILRTNSKIVGAHTFRKFFLIPIMQDSRILTCQKSILEP</sequence>
<name>A0A0M4MY70_LEPIR</name>
<gene>
    <name evidence="1" type="ORF">G436_4604</name>
</gene>
<proteinExistence type="predicted"/>
<dbReference type="AlphaFoldDB" id="A0A0M4MY70"/>
<reference evidence="1 2" key="1">
    <citation type="journal article" date="2015" name="Genome Announc.">
        <title>Whole-Genome Sequence of Leptospira interrogans Serovar Hardjo Subtype Hardjoprajitno Strain Norma, Isolated from Cattle in a Leptospirosis Outbreak in Brazil.</title>
        <authorList>
            <person name="Cosate M.R."/>
            <person name="Soares S.C."/>
            <person name="Mendes T.A."/>
            <person name="Raittz R.T."/>
            <person name="Moreira E.C."/>
            <person name="Leite R."/>
            <person name="Fernandes G.R."/>
            <person name="Haddad J.P."/>
            <person name="Ortega J.M."/>
        </authorList>
    </citation>
    <scope>NUCLEOTIDE SEQUENCE [LARGE SCALE GENOMIC DNA]</scope>
    <source>
        <strain evidence="1 2">Norma</strain>
    </source>
</reference>